<gene>
    <name evidence="2" type="ORF">GM661_10080</name>
</gene>
<dbReference type="Gene3D" id="3.40.50.300">
    <property type="entry name" value="P-loop containing nucleotide triphosphate hydrolases"/>
    <property type="match status" value="1"/>
</dbReference>
<dbReference type="EMBL" id="CP046640">
    <property type="protein sequence ID" value="QTL98301.1"/>
    <property type="molecule type" value="Genomic_DNA"/>
</dbReference>
<organism evidence="2 3">
    <name type="scientific">Iocasia fonsfrigidae</name>
    <dbReference type="NCBI Taxonomy" id="2682810"/>
    <lineage>
        <taxon>Bacteria</taxon>
        <taxon>Bacillati</taxon>
        <taxon>Bacillota</taxon>
        <taxon>Clostridia</taxon>
        <taxon>Halanaerobiales</taxon>
        <taxon>Halanaerobiaceae</taxon>
        <taxon>Iocasia</taxon>
    </lineage>
</organism>
<reference evidence="2" key="1">
    <citation type="submission" date="2019-12" db="EMBL/GenBank/DDBJ databases">
        <authorList>
            <person name="zhang j."/>
            <person name="sun C.M."/>
        </authorList>
    </citation>
    <scope>NUCLEOTIDE SEQUENCE</scope>
    <source>
        <strain evidence="2">NS-1</strain>
    </source>
</reference>
<name>A0A8A7KA14_9FIRM</name>
<feature type="domain" description="G" evidence="1">
    <location>
        <begin position="4"/>
        <end position="157"/>
    </location>
</feature>
<dbReference type="RefSeq" id="WP_230866743.1">
    <property type="nucleotide sequence ID" value="NZ_CP046640.1"/>
</dbReference>
<evidence type="ECO:0000313" key="3">
    <source>
        <dbReference type="Proteomes" id="UP000665020"/>
    </source>
</evidence>
<sequence length="201" mass="22772">MSECLVTGLPNVGKTCFVINFAEYMGLKELKFNVRQTAGYTSITTFSPVEARRKLISVDSNYTREIQSIKMEIPVGKSFKELNIIDSCGLSSGINPDEEVRLAMAKTIRLLRESKMVLHIIDITNIRTTSDEVLFPVDKLIMDYASLEKNYAVLVNKMDLSSSYTNLEVLREKIRDKIIIPISALYQTGFKEVKKLVLSYV</sequence>
<evidence type="ECO:0000313" key="2">
    <source>
        <dbReference type="EMBL" id="QTL98301.1"/>
    </source>
</evidence>
<dbReference type="InterPro" id="IPR006073">
    <property type="entry name" value="GTP-bd"/>
</dbReference>
<dbReference type="GO" id="GO:0005525">
    <property type="term" value="F:GTP binding"/>
    <property type="evidence" value="ECO:0007669"/>
    <property type="project" value="InterPro"/>
</dbReference>
<protein>
    <submittedName>
        <fullName evidence="2">GTP-binding protein</fullName>
    </submittedName>
</protein>
<dbReference type="AlphaFoldDB" id="A0A8A7KA14"/>
<keyword evidence="3" id="KW-1185">Reference proteome</keyword>
<dbReference type="CDD" id="cd00882">
    <property type="entry name" value="Ras_like_GTPase"/>
    <property type="match status" value="1"/>
</dbReference>
<dbReference type="InterPro" id="IPR027417">
    <property type="entry name" value="P-loop_NTPase"/>
</dbReference>
<dbReference type="KEGG" id="ifn:GM661_10080"/>
<dbReference type="SUPFAM" id="SSF52540">
    <property type="entry name" value="P-loop containing nucleoside triphosphate hydrolases"/>
    <property type="match status" value="1"/>
</dbReference>
<dbReference type="Pfam" id="PF01926">
    <property type="entry name" value="MMR_HSR1"/>
    <property type="match status" value="1"/>
</dbReference>
<dbReference type="Proteomes" id="UP000665020">
    <property type="component" value="Chromosome"/>
</dbReference>
<evidence type="ECO:0000259" key="1">
    <source>
        <dbReference type="Pfam" id="PF01926"/>
    </source>
</evidence>
<proteinExistence type="predicted"/>
<accession>A0A8A7KA14</accession>